<feature type="compositionally biased region" description="Polar residues" evidence="1">
    <location>
        <begin position="48"/>
        <end position="57"/>
    </location>
</feature>
<gene>
    <name evidence="2" type="ORF">DUI87_33011</name>
</gene>
<name>A0A3M0IUW9_HIRRU</name>
<evidence type="ECO:0000313" key="3">
    <source>
        <dbReference type="Proteomes" id="UP000269221"/>
    </source>
</evidence>
<protein>
    <submittedName>
        <fullName evidence="2">Uncharacterized protein</fullName>
    </submittedName>
</protein>
<keyword evidence="3" id="KW-1185">Reference proteome</keyword>
<feature type="region of interest" description="Disordered" evidence="1">
    <location>
        <begin position="1"/>
        <end position="67"/>
    </location>
</feature>
<feature type="compositionally biased region" description="Polar residues" evidence="1">
    <location>
        <begin position="13"/>
        <end position="27"/>
    </location>
</feature>
<evidence type="ECO:0000256" key="1">
    <source>
        <dbReference type="SAM" id="MobiDB-lite"/>
    </source>
</evidence>
<dbReference type="EMBL" id="QRBI01000247">
    <property type="protein sequence ID" value="RMB90593.1"/>
    <property type="molecule type" value="Genomic_DNA"/>
</dbReference>
<dbReference type="AlphaFoldDB" id="A0A3M0IUW9"/>
<feature type="region of interest" description="Disordered" evidence="1">
    <location>
        <begin position="119"/>
        <end position="148"/>
    </location>
</feature>
<reference evidence="2 3" key="1">
    <citation type="submission" date="2018-07" db="EMBL/GenBank/DDBJ databases">
        <title>A high quality draft genome assembly of the barn swallow (H. rustica rustica).</title>
        <authorList>
            <person name="Formenti G."/>
            <person name="Chiara M."/>
            <person name="Poveda L."/>
            <person name="Francoijs K.-J."/>
            <person name="Bonisoli-Alquati A."/>
            <person name="Canova L."/>
            <person name="Gianfranceschi L."/>
            <person name="Horner D.S."/>
            <person name="Saino N."/>
        </authorList>
    </citation>
    <scope>NUCLEOTIDE SEQUENCE [LARGE SCALE GENOMIC DNA]</scope>
    <source>
        <strain evidence="2">Chelidonia</strain>
        <tissue evidence="2">Blood</tissue>
    </source>
</reference>
<evidence type="ECO:0000313" key="2">
    <source>
        <dbReference type="EMBL" id="RMB90593.1"/>
    </source>
</evidence>
<sequence length="233" mass="25518">MRRRGADPAVPEAQQQRNLDNIVSQQPRIGGGKKSKKEFSASSELEVKNTSPMSEQDSGILDVEDEDEEEELLPLELFLEQPGVVAVSLGVAGLEWDGILWDQLLCEVELELLKDPRMEGKSDLGPAEGPGWSWNEGSQDPGLGWEGAWTPFQPCHAQGHCHHPTLLQEQLQGQELEGQVWEFHPGSPQGPSIRIPPIPNQSGILGSQTTQGFWDPKPLWNSGTPNHSGILGS</sequence>
<proteinExistence type="predicted"/>
<organism evidence="2 3">
    <name type="scientific">Hirundo rustica rustica</name>
    <dbReference type="NCBI Taxonomy" id="333673"/>
    <lineage>
        <taxon>Eukaryota</taxon>
        <taxon>Metazoa</taxon>
        <taxon>Chordata</taxon>
        <taxon>Craniata</taxon>
        <taxon>Vertebrata</taxon>
        <taxon>Euteleostomi</taxon>
        <taxon>Archelosauria</taxon>
        <taxon>Archosauria</taxon>
        <taxon>Dinosauria</taxon>
        <taxon>Saurischia</taxon>
        <taxon>Theropoda</taxon>
        <taxon>Coelurosauria</taxon>
        <taxon>Aves</taxon>
        <taxon>Neognathae</taxon>
        <taxon>Neoaves</taxon>
        <taxon>Telluraves</taxon>
        <taxon>Australaves</taxon>
        <taxon>Passeriformes</taxon>
        <taxon>Sylvioidea</taxon>
        <taxon>Hirundinidae</taxon>
        <taxon>Hirundo</taxon>
    </lineage>
</organism>
<dbReference type="STRING" id="333673.A0A3M0IUW9"/>
<comment type="caution">
    <text evidence="2">The sequence shown here is derived from an EMBL/GenBank/DDBJ whole genome shotgun (WGS) entry which is preliminary data.</text>
</comment>
<dbReference type="Proteomes" id="UP000269221">
    <property type="component" value="Unassembled WGS sequence"/>
</dbReference>
<accession>A0A3M0IUW9</accession>